<gene>
    <name evidence="1" type="ORF">EDS130_LOCUS36017</name>
</gene>
<evidence type="ECO:0000313" key="1">
    <source>
        <dbReference type="EMBL" id="CAF1401194.1"/>
    </source>
</evidence>
<evidence type="ECO:0000313" key="2">
    <source>
        <dbReference type="Proteomes" id="UP000663852"/>
    </source>
</evidence>
<reference evidence="1" key="1">
    <citation type="submission" date="2021-02" db="EMBL/GenBank/DDBJ databases">
        <authorList>
            <person name="Nowell W R."/>
        </authorList>
    </citation>
    <scope>NUCLEOTIDE SEQUENCE</scope>
</reference>
<comment type="caution">
    <text evidence="1">The sequence shown here is derived from an EMBL/GenBank/DDBJ whole genome shotgun (WGS) entry which is preliminary data.</text>
</comment>
<organism evidence="1 2">
    <name type="scientific">Adineta ricciae</name>
    <name type="common">Rotifer</name>
    <dbReference type="NCBI Taxonomy" id="249248"/>
    <lineage>
        <taxon>Eukaryota</taxon>
        <taxon>Metazoa</taxon>
        <taxon>Spiralia</taxon>
        <taxon>Gnathifera</taxon>
        <taxon>Rotifera</taxon>
        <taxon>Eurotatoria</taxon>
        <taxon>Bdelloidea</taxon>
        <taxon>Adinetida</taxon>
        <taxon>Adinetidae</taxon>
        <taxon>Adineta</taxon>
    </lineage>
</organism>
<dbReference type="AlphaFoldDB" id="A0A815KWV2"/>
<dbReference type="EMBL" id="CAJNOJ010000327">
    <property type="protein sequence ID" value="CAF1401194.1"/>
    <property type="molecule type" value="Genomic_DNA"/>
</dbReference>
<protein>
    <submittedName>
        <fullName evidence="1">Uncharacterized protein</fullName>
    </submittedName>
</protein>
<name>A0A815KWV2_ADIRI</name>
<feature type="non-terminal residue" evidence="1">
    <location>
        <position position="1"/>
    </location>
</feature>
<accession>A0A815KWV2</accession>
<sequence length="57" mass="6680">LTIITSLSIVALIQLRTILRLVDILHALDSYRFPRHLENFNDYNDLHENYGSTDMAY</sequence>
<dbReference type="Proteomes" id="UP000663852">
    <property type="component" value="Unassembled WGS sequence"/>
</dbReference>
<proteinExistence type="predicted"/>